<protein>
    <recommendedName>
        <fullName evidence="2">Peptidase S33 tripeptidyl aminopeptidase-like C-terminal domain-containing protein</fullName>
    </recommendedName>
</protein>
<dbReference type="Gene3D" id="3.40.50.1820">
    <property type="entry name" value="alpha/beta hydrolase"/>
    <property type="match status" value="1"/>
</dbReference>
<reference evidence="3" key="1">
    <citation type="submission" date="2016-04" db="EMBL/GenBank/DDBJ databases">
        <authorList>
            <person name="Nguyen H.D."/>
            <person name="Samba Siva P."/>
            <person name="Cullis J."/>
            <person name="Levesque C.A."/>
            <person name="Hambleton S."/>
        </authorList>
    </citation>
    <scope>NUCLEOTIDE SEQUENCE</scope>
    <source>
        <strain evidence="3">DAOMC 236422</strain>
    </source>
</reference>
<evidence type="ECO:0000259" key="2">
    <source>
        <dbReference type="Pfam" id="PF08386"/>
    </source>
</evidence>
<accession>A0A8X7N9T6</accession>
<sequence>MVGWAYDPDSKKPEGEAENTKGWKGIDVPKTASQELTLAVICSDSFDDDRHDLAWWDELQANMTAKSWIGGNGRFGDVFPCWQYKIKPAEVYRGGLDHQLRNPLLLLGETYDLATPVQSAKRLHAAMGDANSRLLIHHGYGHSSRDRSECTEKIKRDLFLHGKWPKDGTTECFADTKPFPPEDEHKSEARFGTQEWKETTLMAKRKSFF</sequence>
<proteinExistence type="predicted"/>
<comment type="caution">
    <text evidence="3">The sequence shown here is derived from an EMBL/GenBank/DDBJ whole genome shotgun (WGS) entry which is preliminary data.</text>
</comment>
<organism evidence="3 4">
    <name type="scientific">Tilletia walkeri</name>
    <dbReference type="NCBI Taxonomy" id="117179"/>
    <lineage>
        <taxon>Eukaryota</taxon>
        <taxon>Fungi</taxon>
        <taxon>Dikarya</taxon>
        <taxon>Basidiomycota</taxon>
        <taxon>Ustilaginomycotina</taxon>
        <taxon>Exobasidiomycetes</taxon>
        <taxon>Tilletiales</taxon>
        <taxon>Tilletiaceae</taxon>
        <taxon>Tilletia</taxon>
    </lineage>
</organism>
<feature type="region of interest" description="Disordered" evidence="1">
    <location>
        <begin position="1"/>
        <end position="24"/>
    </location>
</feature>
<dbReference type="InterPro" id="IPR013595">
    <property type="entry name" value="Pept_S33_TAP-like_C"/>
</dbReference>
<dbReference type="EMBL" id="LWDG02000076">
    <property type="protein sequence ID" value="KAE8269827.1"/>
    <property type="molecule type" value="Genomic_DNA"/>
</dbReference>
<gene>
    <name evidence="3" type="ORF">A4X09_0g2520</name>
</gene>
<keyword evidence="4" id="KW-1185">Reference proteome</keyword>
<dbReference type="InterPro" id="IPR029058">
    <property type="entry name" value="AB_hydrolase_fold"/>
</dbReference>
<dbReference type="Proteomes" id="UP000078113">
    <property type="component" value="Unassembled WGS sequence"/>
</dbReference>
<evidence type="ECO:0000313" key="3">
    <source>
        <dbReference type="EMBL" id="KAE8269827.1"/>
    </source>
</evidence>
<name>A0A8X7N9T6_9BASI</name>
<feature type="compositionally biased region" description="Basic and acidic residues" evidence="1">
    <location>
        <begin position="8"/>
        <end position="21"/>
    </location>
</feature>
<feature type="domain" description="Peptidase S33 tripeptidyl aminopeptidase-like C-terminal" evidence="2">
    <location>
        <begin position="81"/>
        <end position="170"/>
    </location>
</feature>
<evidence type="ECO:0000313" key="4">
    <source>
        <dbReference type="Proteomes" id="UP000078113"/>
    </source>
</evidence>
<reference evidence="3" key="2">
    <citation type="journal article" date="2019" name="IMA Fungus">
        <title>Genome sequencing and comparison of five Tilletia species to identify candidate genes for the detection of regulated species infecting wheat.</title>
        <authorList>
            <person name="Nguyen H.D.T."/>
            <person name="Sultana T."/>
            <person name="Kesanakurti P."/>
            <person name="Hambleton S."/>
        </authorList>
    </citation>
    <scope>NUCLEOTIDE SEQUENCE</scope>
    <source>
        <strain evidence="3">DAOMC 236422</strain>
    </source>
</reference>
<dbReference type="AlphaFoldDB" id="A0A8X7N9T6"/>
<dbReference type="Pfam" id="PF08386">
    <property type="entry name" value="Abhydrolase_4"/>
    <property type="match status" value="1"/>
</dbReference>
<dbReference type="SUPFAM" id="SSF53474">
    <property type="entry name" value="alpha/beta-Hydrolases"/>
    <property type="match status" value="1"/>
</dbReference>
<evidence type="ECO:0000256" key="1">
    <source>
        <dbReference type="SAM" id="MobiDB-lite"/>
    </source>
</evidence>